<proteinExistence type="predicted"/>
<keyword evidence="2" id="KW-1185">Reference proteome</keyword>
<evidence type="ECO:0000313" key="2">
    <source>
        <dbReference type="Proteomes" id="UP000309174"/>
    </source>
</evidence>
<dbReference type="AlphaFoldDB" id="A0A5C4J0U2"/>
<protein>
    <submittedName>
        <fullName evidence="1">Uncharacterized protein</fullName>
    </submittedName>
</protein>
<dbReference type="Proteomes" id="UP000309174">
    <property type="component" value="Unassembled WGS sequence"/>
</dbReference>
<reference evidence="1 2" key="1">
    <citation type="submission" date="2019-05" db="EMBL/GenBank/DDBJ databases">
        <title>Draft genome sequence of Actinomadura sp. 14C53.</title>
        <authorList>
            <person name="Saricaoglu S."/>
            <person name="Isik K."/>
        </authorList>
    </citation>
    <scope>NUCLEOTIDE SEQUENCE [LARGE SCALE GENOMIC DNA]</scope>
    <source>
        <strain evidence="1 2">14C53</strain>
    </source>
</reference>
<sequence length="215" mass="23283">MNVDRQALTTARRSLHGVAELVLAGPQYRQSGTIRLRILQGGFGTVQDPDLRVNGTELVAGDREIPLNGATCRELAAAAGIDAGGVEDLYKDGSGVGPDEVLGVDAQAAQYIAACFGRGHEALTRFAPESMPVLWPEHFDVGVSLDEVNFGVSLGDDYLDEAYAYAAPWEPRRGSFWDAPFGAARPMRLLPETAALHDFFVEARRRAATDDQRRP</sequence>
<accession>A0A5C4J0U2</accession>
<comment type="caution">
    <text evidence="1">The sequence shown here is derived from an EMBL/GenBank/DDBJ whole genome shotgun (WGS) entry which is preliminary data.</text>
</comment>
<evidence type="ECO:0000313" key="1">
    <source>
        <dbReference type="EMBL" id="TMQ90284.1"/>
    </source>
</evidence>
<dbReference type="EMBL" id="VCKW01000307">
    <property type="protein sequence ID" value="TMQ90284.1"/>
    <property type="molecule type" value="Genomic_DNA"/>
</dbReference>
<gene>
    <name evidence="1" type="ORF">ETD83_36140</name>
</gene>
<organism evidence="1 2">
    <name type="scientific">Actinomadura soli</name>
    <dbReference type="NCBI Taxonomy" id="2508997"/>
    <lineage>
        <taxon>Bacteria</taxon>
        <taxon>Bacillati</taxon>
        <taxon>Actinomycetota</taxon>
        <taxon>Actinomycetes</taxon>
        <taxon>Streptosporangiales</taxon>
        <taxon>Thermomonosporaceae</taxon>
        <taxon>Actinomadura</taxon>
    </lineage>
</organism>
<dbReference type="OrthoDB" id="3211725at2"/>
<dbReference type="RefSeq" id="WP_138649703.1">
    <property type="nucleotide sequence ID" value="NZ_VCKW01000307.1"/>
</dbReference>
<name>A0A5C4J0U2_9ACTN</name>